<keyword evidence="3" id="KW-1185">Reference proteome</keyword>
<comment type="caution">
    <text evidence="2">The sequence shown here is derived from an EMBL/GenBank/DDBJ whole genome shotgun (WGS) entry which is preliminary data.</text>
</comment>
<feature type="compositionally biased region" description="Basic and acidic residues" evidence="1">
    <location>
        <begin position="102"/>
        <end position="113"/>
    </location>
</feature>
<dbReference type="Proteomes" id="UP001174691">
    <property type="component" value="Unassembled WGS sequence"/>
</dbReference>
<evidence type="ECO:0000313" key="3">
    <source>
        <dbReference type="Proteomes" id="UP001174691"/>
    </source>
</evidence>
<gene>
    <name evidence="2" type="ORF">NKR19_g189</name>
</gene>
<feature type="compositionally biased region" description="Basic and acidic residues" evidence="1">
    <location>
        <begin position="65"/>
        <end position="79"/>
    </location>
</feature>
<reference evidence="2" key="1">
    <citation type="submission" date="2022-07" db="EMBL/GenBank/DDBJ databases">
        <title>Fungi with potential for degradation of polypropylene.</title>
        <authorList>
            <person name="Gostincar C."/>
        </authorList>
    </citation>
    <scope>NUCLEOTIDE SEQUENCE</scope>
    <source>
        <strain evidence="2">EXF-13287</strain>
    </source>
</reference>
<evidence type="ECO:0000313" key="2">
    <source>
        <dbReference type="EMBL" id="KAJ9165588.1"/>
    </source>
</evidence>
<dbReference type="AlphaFoldDB" id="A0AA38W1Z7"/>
<feature type="region of interest" description="Disordered" evidence="1">
    <location>
        <begin position="31"/>
        <end position="129"/>
    </location>
</feature>
<proteinExistence type="predicted"/>
<dbReference type="EMBL" id="JANBVN010000002">
    <property type="protein sequence ID" value="KAJ9165588.1"/>
    <property type="molecule type" value="Genomic_DNA"/>
</dbReference>
<accession>A0AA38W1Z7</accession>
<name>A0AA38W1Z7_9PEZI</name>
<feature type="compositionally biased region" description="Basic and acidic residues" evidence="1">
    <location>
        <begin position="32"/>
        <end position="42"/>
    </location>
</feature>
<evidence type="ECO:0000256" key="1">
    <source>
        <dbReference type="SAM" id="MobiDB-lite"/>
    </source>
</evidence>
<organism evidence="2 3">
    <name type="scientific">Coniochaeta hoffmannii</name>
    <dbReference type="NCBI Taxonomy" id="91930"/>
    <lineage>
        <taxon>Eukaryota</taxon>
        <taxon>Fungi</taxon>
        <taxon>Dikarya</taxon>
        <taxon>Ascomycota</taxon>
        <taxon>Pezizomycotina</taxon>
        <taxon>Sordariomycetes</taxon>
        <taxon>Sordariomycetidae</taxon>
        <taxon>Coniochaetales</taxon>
        <taxon>Coniochaetaceae</taxon>
        <taxon>Coniochaeta</taxon>
    </lineage>
</organism>
<protein>
    <submittedName>
        <fullName evidence="2">Uncharacterized protein</fullName>
    </submittedName>
</protein>
<sequence>MRSLSTLRAIRPSVPLLASLPRALHTLSPLRAYKDDQDRESLNPKAPYGSQSKGDEAVSHNPDSYSRKKTDPSKEKGDNPAELDVSGANVDLSKPQGDNAAEESRPTGPDRKGRSGGSTSKGKAGKPNV</sequence>
<feature type="compositionally biased region" description="Low complexity" evidence="1">
    <location>
        <begin position="117"/>
        <end position="129"/>
    </location>
</feature>